<dbReference type="Proteomes" id="UP000189670">
    <property type="component" value="Unassembled WGS sequence"/>
</dbReference>
<dbReference type="PROSITE" id="PS50901">
    <property type="entry name" value="FTSK"/>
    <property type="match status" value="1"/>
</dbReference>
<gene>
    <name evidence="5" type="ORF">OMM_12368</name>
</gene>
<evidence type="ECO:0000313" key="5">
    <source>
        <dbReference type="EMBL" id="ETR66763.1"/>
    </source>
</evidence>
<evidence type="ECO:0000256" key="3">
    <source>
        <dbReference type="PROSITE-ProRule" id="PRU00289"/>
    </source>
</evidence>
<reference evidence="6" key="1">
    <citation type="submission" date="2012-11" db="EMBL/GenBank/DDBJ databases">
        <authorList>
            <person name="Lucero-Rivera Y.E."/>
            <person name="Tovar-Ramirez D."/>
        </authorList>
    </citation>
    <scope>NUCLEOTIDE SEQUENCE [LARGE SCALE GENOMIC DNA]</scope>
    <source>
        <strain evidence="6">Araruama</strain>
    </source>
</reference>
<dbReference type="AlphaFoldDB" id="A0A1V1NW23"/>
<dbReference type="InterPro" id="IPR050206">
    <property type="entry name" value="FtsK/SpoIIIE/SftA"/>
</dbReference>
<dbReference type="EMBL" id="ATBP01001762">
    <property type="protein sequence ID" value="ETR66763.1"/>
    <property type="molecule type" value="Genomic_DNA"/>
</dbReference>
<keyword evidence="1 3" id="KW-0547">Nucleotide-binding</keyword>
<evidence type="ECO:0000256" key="2">
    <source>
        <dbReference type="ARBA" id="ARBA00022840"/>
    </source>
</evidence>
<dbReference type="InterPro" id="IPR027417">
    <property type="entry name" value="P-loop_NTPase"/>
</dbReference>
<dbReference type="PANTHER" id="PTHR22683:SF41">
    <property type="entry name" value="DNA TRANSLOCASE FTSK"/>
    <property type="match status" value="1"/>
</dbReference>
<name>A0A1V1NW23_9BACT</name>
<evidence type="ECO:0000259" key="4">
    <source>
        <dbReference type="PROSITE" id="PS50901"/>
    </source>
</evidence>
<sequence>MLPHQTRYSLIDPAGHGTAFPIAGELPLIRESSGDTFRDLEEIVKDMRRMIRTYGLASSKPFEKIPEEIRINERFEFIFVANFPKGYDRRDIESLQTIGNTGPIAGKYLFIHINTKYELPSEMDMKGFENPYPINISEDKFKSSCQLKLIPDTAPDENVQQELLTCLKNARPPERKIDWNKVVGISKEDWWSFKATEFIETPVGSSGSNETLKVWFGYRNDKQCVHGILAGMTGSGKSNCYHVIITGLSVRYSPKELQLYLIDGKSGASFQFYKDLPHAKVVSLHTFPELARSILKELIDEKQRRDDIFKNIGVEKLEQYKSAGQPEGNLPRLLLLVDEYQELFEEDSDGLASKWLKDLSEKGRNVGIHMLLGSQRFGAPYMMYRDAIFGNIHLRMAMKMSDADVKALTEFGKEGRLYVATCDLPGKIVVNDDTGNDGQNNIGKIAFLTEKERTNVLSQLSDQIDQQNIAKDIPQTIIFDGKEQPRLIENPQMSRLLAHNNWLTPKEWEALAKKGYC</sequence>
<organism evidence="5 6">
    <name type="scientific">Candidatus Magnetoglobus multicellularis str. Araruama</name>
    <dbReference type="NCBI Taxonomy" id="890399"/>
    <lineage>
        <taxon>Bacteria</taxon>
        <taxon>Pseudomonadati</taxon>
        <taxon>Thermodesulfobacteriota</taxon>
        <taxon>Desulfobacteria</taxon>
        <taxon>Desulfobacterales</taxon>
        <taxon>Desulfobacteraceae</taxon>
        <taxon>Candidatus Magnetoglobus</taxon>
    </lineage>
</organism>
<dbReference type="PANTHER" id="PTHR22683">
    <property type="entry name" value="SPORULATION PROTEIN RELATED"/>
    <property type="match status" value="1"/>
</dbReference>
<dbReference type="GO" id="GO:0005524">
    <property type="term" value="F:ATP binding"/>
    <property type="evidence" value="ECO:0007669"/>
    <property type="project" value="UniProtKB-UniRule"/>
</dbReference>
<proteinExistence type="predicted"/>
<dbReference type="GO" id="GO:0003677">
    <property type="term" value="F:DNA binding"/>
    <property type="evidence" value="ECO:0007669"/>
    <property type="project" value="InterPro"/>
</dbReference>
<feature type="domain" description="FtsK" evidence="4">
    <location>
        <begin position="209"/>
        <end position="407"/>
    </location>
</feature>
<dbReference type="SUPFAM" id="SSF52540">
    <property type="entry name" value="P-loop containing nucleoside triphosphate hydrolases"/>
    <property type="match status" value="1"/>
</dbReference>
<dbReference type="Gene3D" id="3.40.50.300">
    <property type="entry name" value="P-loop containing nucleotide triphosphate hydrolases"/>
    <property type="match status" value="1"/>
</dbReference>
<keyword evidence="2 3" id="KW-0067">ATP-binding</keyword>
<accession>A0A1V1NW23</accession>
<dbReference type="InterPro" id="IPR002543">
    <property type="entry name" value="FtsK_dom"/>
</dbReference>
<feature type="binding site" evidence="3">
    <location>
        <begin position="231"/>
        <end position="238"/>
    </location>
    <ligand>
        <name>ATP</name>
        <dbReference type="ChEBI" id="CHEBI:30616"/>
    </ligand>
</feature>
<evidence type="ECO:0000256" key="1">
    <source>
        <dbReference type="ARBA" id="ARBA00022741"/>
    </source>
</evidence>
<comment type="caution">
    <text evidence="5">The sequence shown here is derived from an EMBL/GenBank/DDBJ whole genome shotgun (WGS) entry which is preliminary data.</text>
</comment>
<evidence type="ECO:0000313" key="6">
    <source>
        <dbReference type="Proteomes" id="UP000189670"/>
    </source>
</evidence>
<protein>
    <submittedName>
        <fullName evidence="5">DNA segregation ATPase FtsK/SpoIIIE, S-DNA-T family</fullName>
    </submittedName>
</protein>
<dbReference type="Pfam" id="PF01580">
    <property type="entry name" value="FtsK_SpoIIIE"/>
    <property type="match status" value="1"/>
</dbReference>